<protein>
    <submittedName>
        <fullName evidence="1">Uncharacterized protein</fullName>
    </submittedName>
</protein>
<reference evidence="1" key="1">
    <citation type="submission" date="2014-09" db="EMBL/GenBank/DDBJ databases">
        <authorList>
            <person name="Magalhaes I.L.F."/>
            <person name="Oliveira U."/>
            <person name="Santos F.R."/>
            <person name="Vidigal T.H.D.A."/>
            <person name="Brescovit A.D."/>
            <person name="Santos A.J."/>
        </authorList>
    </citation>
    <scope>NUCLEOTIDE SEQUENCE</scope>
    <source>
        <tissue evidence="1">Shoot tissue taken approximately 20 cm above the soil surface</tissue>
    </source>
</reference>
<organism evidence="1">
    <name type="scientific">Arundo donax</name>
    <name type="common">Giant reed</name>
    <name type="synonym">Donax arundinaceus</name>
    <dbReference type="NCBI Taxonomy" id="35708"/>
    <lineage>
        <taxon>Eukaryota</taxon>
        <taxon>Viridiplantae</taxon>
        <taxon>Streptophyta</taxon>
        <taxon>Embryophyta</taxon>
        <taxon>Tracheophyta</taxon>
        <taxon>Spermatophyta</taxon>
        <taxon>Magnoliopsida</taxon>
        <taxon>Liliopsida</taxon>
        <taxon>Poales</taxon>
        <taxon>Poaceae</taxon>
        <taxon>PACMAD clade</taxon>
        <taxon>Arundinoideae</taxon>
        <taxon>Arundineae</taxon>
        <taxon>Arundo</taxon>
    </lineage>
</organism>
<evidence type="ECO:0000313" key="1">
    <source>
        <dbReference type="EMBL" id="JAE05975.1"/>
    </source>
</evidence>
<name>A0A0A9EYW6_ARUDO</name>
<dbReference type="EMBL" id="GBRH01191921">
    <property type="protein sequence ID" value="JAE05975.1"/>
    <property type="molecule type" value="Transcribed_RNA"/>
</dbReference>
<dbReference type="AlphaFoldDB" id="A0A0A9EYW6"/>
<accession>A0A0A9EYW6</accession>
<reference evidence="1" key="2">
    <citation type="journal article" date="2015" name="Data Brief">
        <title>Shoot transcriptome of the giant reed, Arundo donax.</title>
        <authorList>
            <person name="Barrero R.A."/>
            <person name="Guerrero F.D."/>
            <person name="Moolhuijzen P."/>
            <person name="Goolsby J.A."/>
            <person name="Tidwell J."/>
            <person name="Bellgard S.E."/>
            <person name="Bellgard M.I."/>
        </authorList>
    </citation>
    <scope>NUCLEOTIDE SEQUENCE</scope>
    <source>
        <tissue evidence="1">Shoot tissue taken approximately 20 cm above the soil surface</tissue>
    </source>
</reference>
<sequence length="43" mass="4998">MATCLWGKLICLGRKLHEGQVMQLFLKRHSSLESLRSKVKELE</sequence>
<proteinExistence type="predicted"/>